<dbReference type="RefSeq" id="WP_167478638.1">
    <property type="nucleotide sequence ID" value="NZ_CP046172.1"/>
</dbReference>
<dbReference type="Proteomes" id="UP000503540">
    <property type="component" value="Chromosome"/>
</dbReference>
<keyword evidence="3" id="KW-1185">Reference proteome</keyword>
<dbReference type="InterPro" id="IPR015002">
    <property type="entry name" value="T6SS_Tdi1_C"/>
</dbReference>
<reference evidence="2 3" key="1">
    <citation type="journal article" date="2019" name="ACS Chem. Biol.">
        <title>Identification and Mobilization of a Cryptic Antibiotic Biosynthesis Gene Locus from a Human-Pathogenic Nocardia Isolate.</title>
        <authorList>
            <person name="Herisse M."/>
            <person name="Ishida K."/>
            <person name="Porter J.L."/>
            <person name="Howden B."/>
            <person name="Hertweck C."/>
            <person name="Stinear T.P."/>
            <person name="Pidot S.J."/>
        </authorList>
    </citation>
    <scope>NUCLEOTIDE SEQUENCE [LARGE SCALE GENOMIC DNA]</scope>
    <source>
        <strain evidence="2 3">AUSMDU00012717</strain>
    </source>
</reference>
<dbReference type="KEGG" id="nah:F5544_43895"/>
<accession>A0A6G9YTP9</accession>
<dbReference type="EMBL" id="CP046172">
    <property type="protein sequence ID" value="QIS16582.1"/>
    <property type="molecule type" value="Genomic_DNA"/>
</dbReference>
<evidence type="ECO:0000259" key="1">
    <source>
        <dbReference type="Pfam" id="PF08906"/>
    </source>
</evidence>
<proteinExistence type="predicted"/>
<evidence type="ECO:0000313" key="3">
    <source>
        <dbReference type="Proteomes" id="UP000503540"/>
    </source>
</evidence>
<protein>
    <submittedName>
        <fullName evidence="2">DUF1851 domain-containing protein</fullName>
    </submittedName>
</protein>
<evidence type="ECO:0000313" key="2">
    <source>
        <dbReference type="EMBL" id="QIS16582.1"/>
    </source>
</evidence>
<organism evidence="2 3">
    <name type="scientific">Nocardia arthritidis</name>
    <dbReference type="NCBI Taxonomy" id="228602"/>
    <lineage>
        <taxon>Bacteria</taxon>
        <taxon>Bacillati</taxon>
        <taxon>Actinomycetota</taxon>
        <taxon>Actinomycetes</taxon>
        <taxon>Mycobacteriales</taxon>
        <taxon>Nocardiaceae</taxon>
        <taxon>Nocardia</taxon>
    </lineage>
</organism>
<gene>
    <name evidence="2" type="ORF">F5544_43895</name>
</gene>
<dbReference type="Pfam" id="PF08906">
    <property type="entry name" value="T6SS_Tdi1_C"/>
    <property type="match status" value="1"/>
</dbReference>
<sequence>MRADDFDREAQIYSSLLTLENTLDLDGDDDEMLFKRVLGRLGPVGPSSVYGFVPAAALGDPMLPDHIEILDAEVHLRILNQVTPRVLMVADPRR</sequence>
<dbReference type="AlphaFoldDB" id="A0A6G9YTP9"/>
<feature type="domain" description="T6SS immunity protein Tdi1 C-terminal" evidence="1">
    <location>
        <begin position="19"/>
        <end position="82"/>
    </location>
</feature>
<name>A0A6G9YTP9_9NOCA</name>